<dbReference type="KEGG" id="pbv:AR543_19035"/>
<dbReference type="PANTHER" id="PTHR30570">
    <property type="entry name" value="PERIPLASMIC PHOSPHATE BINDING COMPONENT OF PHOSPHATE ABC TRANSPORTER"/>
    <property type="match status" value="1"/>
</dbReference>
<dbReference type="EMBL" id="CP013023">
    <property type="protein sequence ID" value="ANF97905.1"/>
    <property type="molecule type" value="Genomic_DNA"/>
</dbReference>
<evidence type="ECO:0000256" key="9">
    <source>
        <dbReference type="SAM" id="Phobius"/>
    </source>
</evidence>
<keyword evidence="9" id="KW-0472">Membrane</keyword>
<dbReference type="GO" id="GO:0006817">
    <property type="term" value="P:phosphate ion transport"/>
    <property type="evidence" value="ECO:0007669"/>
    <property type="project" value="UniProtKB-KW"/>
</dbReference>
<reference evidence="12" key="1">
    <citation type="submission" date="2015-10" db="EMBL/GenBank/DDBJ databases">
        <title>Genome of Paenibacillus bovis sp. nov.</title>
        <authorList>
            <person name="Wu Z."/>
            <person name="Gao C."/>
            <person name="Liu Z."/>
            <person name="Zheng H."/>
        </authorList>
    </citation>
    <scope>NUCLEOTIDE SEQUENCE [LARGE SCALE GENOMIC DNA]</scope>
    <source>
        <strain evidence="12">BD3526</strain>
    </source>
</reference>
<keyword evidence="9" id="KW-1133">Transmembrane helix</keyword>
<feature type="domain" description="PBP" evidence="10">
    <location>
        <begin position="140"/>
        <end position="397"/>
    </location>
</feature>
<keyword evidence="7" id="KW-0564">Palmitate</keyword>
<evidence type="ECO:0000256" key="5">
    <source>
        <dbReference type="ARBA" id="ARBA00022592"/>
    </source>
</evidence>
<evidence type="ECO:0000256" key="1">
    <source>
        <dbReference type="ARBA" id="ARBA00002841"/>
    </source>
</evidence>
<dbReference type="Proteomes" id="UP000078148">
    <property type="component" value="Chromosome"/>
</dbReference>
<evidence type="ECO:0000259" key="10">
    <source>
        <dbReference type="Pfam" id="PF12849"/>
    </source>
</evidence>
<keyword evidence="9" id="KW-0812">Transmembrane</keyword>
<protein>
    <recommendedName>
        <fullName evidence="10">PBP domain-containing protein</fullName>
    </recommendedName>
</protein>
<comment type="subunit">
    <text evidence="4">The complex is composed of two ATP-binding proteins (PstB), two transmembrane proteins (PstC and PstA) and a solute-binding protein (PstS).</text>
</comment>
<dbReference type="Gene3D" id="3.40.190.10">
    <property type="entry name" value="Periplasmic binding protein-like II"/>
    <property type="match status" value="2"/>
</dbReference>
<reference evidence="11 12" key="2">
    <citation type="journal article" date="2016" name="Int. J. Syst. Evol. Microbiol.">
        <title>Paenibacillus bovis sp. nov., isolated from raw yak (Bos grunniens) milk.</title>
        <authorList>
            <person name="Gao C."/>
            <person name="Han J."/>
            <person name="Liu Z."/>
            <person name="Xu X."/>
            <person name="Hang F."/>
            <person name="Wu Z."/>
        </authorList>
    </citation>
    <scope>NUCLEOTIDE SEQUENCE [LARGE SCALE GENOMIC DNA]</scope>
    <source>
        <strain evidence="11 12">BD3526</strain>
    </source>
</reference>
<comment type="function">
    <text evidence="1">Part of the ABC transporter complex PstSACB involved in phosphate import.</text>
</comment>
<dbReference type="GO" id="GO:0005886">
    <property type="term" value="C:plasma membrane"/>
    <property type="evidence" value="ECO:0007669"/>
    <property type="project" value="UniProtKB-SubCell"/>
</dbReference>
<dbReference type="InterPro" id="IPR024370">
    <property type="entry name" value="PBP_domain"/>
</dbReference>
<comment type="subcellular location">
    <subcellularLocation>
        <location evidence="2">Cell membrane</location>
        <topology evidence="2">Lipid-anchor</topology>
    </subcellularLocation>
</comment>
<dbReference type="RefSeq" id="WP_060535999.1">
    <property type="nucleotide sequence ID" value="NZ_CP013023.1"/>
</dbReference>
<evidence type="ECO:0000256" key="4">
    <source>
        <dbReference type="ARBA" id="ARBA00011529"/>
    </source>
</evidence>
<keyword evidence="5" id="KW-0592">Phosphate transport</keyword>
<keyword evidence="5" id="KW-0813">Transport</keyword>
<dbReference type="CDD" id="cd13566">
    <property type="entry name" value="PBP2_phosphate"/>
    <property type="match status" value="1"/>
</dbReference>
<organism evidence="11 12">
    <name type="scientific">Paenibacillus bovis</name>
    <dbReference type="NCBI Taxonomy" id="1616788"/>
    <lineage>
        <taxon>Bacteria</taxon>
        <taxon>Bacillati</taxon>
        <taxon>Bacillota</taxon>
        <taxon>Bacilli</taxon>
        <taxon>Bacillales</taxon>
        <taxon>Paenibacillaceae</taxon>
        <taxon>Paenibacillus</taxon>
    </lineage>
</organism>
<dbReference type="STRING" id="1616788.AR543_19035"/>
<keyword evidence="8" id="KW-0449">Lipoprotein</keyword>
<sequence length="413" mass="45343">MERVMTTIGVALLGLAGCFFAGIIGTFVILFTSDHPLFYTVIFYIVLLILEIAFILSSFENILHHPLFNKLLIGCLAGCIVAAAGYKAYTLYDQNMVAISVQDIDLQKYEPFRTEQPSMIASLGRSPSYHLDKGDAVPRLDGATALYPVYSAFVQTVYPKEAASYDPHDQKSVVRGSGTGSAYERLIAGNTDIIFAAAPSSGQEQLAERNNLELHLTPIGYEAFVFFVNKDNPVSNLTSDQIKEIYTGHITNWKQVGGKNESIQAFQRPEDSGSQAMLRKWMGSEQPMTPPVDSVASGMGGIMDKVADYHNYTNAIGYSFHFFATTMNPNTEIKLLSVDGVYPDSKSIASGTYTLITPFYAVTKHKLSKDSKDSASTTAVSSNPHIQPFLTWIVSPEGQELIKKTGYFPLQAQ</sequence>
<evidence type="ECO:0000256" key="3">
    <source>
        <dbReference type="ARBA" id="ARBA00008725"/>
    </source>
</evidence>
<evidence type="ECO:0000256" key="6">
    <source>
        <dbReference type="ARBA" id="ARBA00022729"/>
    </source>
</evidence>
<evidence type="ECO:0000256" key="8">
    <source>
        <dbReference type="ARBA" id="ARBA00023288"/>
    </source>
</evidence>
<keyword evidence="6" id="KW-0732">Signal</keyword>
<name>A0A172ZJT6_9BACL</name>
<accession>A0A172ZJT6</accession>
<feature type="transmembrane region" description="Helical" evidence="9">
    <location>
        <begin position="7"/>
        <end position="31"/>
    </location>
</feature>
<comment type="similarity">
    <text evidence="3">Belongs to the PstS family.</text>
</comment>
<dbReference type="AlphaFoldDB" id="A0A172ZJT6"/>
<feature type="transmembrane region" description="Helical" evidence="9">
    <location>
        <begin position="71"/>
        <end position="89"/>
    </location>
</feature>
<evidence type="ECO:0000313" key="11">
    <source>
        <dbReference type="EMBL" id="ANF97905.1"/>
    </source>
</evidence>
<dbReference type="SUPFAM" id="SSF53850">
    <property type="entry name" value="Periplasmic binding protein-like II"/>
    <property type="match status" value="1"/>
</dbReference>
<proteinExistence type="inferred from homology"/>
<keyword evidence="12" id="KW-1185">Reference proteome</keyword>
<dbReference type="PROSITE" id="PS51257">
    <property type="entry name" value="PROKAR_LIPOPROTEIN"/>
    <property type="match status" value="1"/>
</dbReference>
<dbReference type="OrthoDB" id="9790048at2"/>
<evidence type="ECO:0000256" key="2">
    <source>
        <dbReference type="ARBA" id="ARBA00004193"/>
    </source>
</evidence>
<gene>
    <name evidence="11" type="ORF">AR543_19035</name>
</gene>
<dbReference type="PANTHER" id="PTHR30570:SF1">
    <property type="entry name" value="PHOSPHATE-BINDING PROTEIN PSTS"/>
    <property type="match status" value="1"/>
</dbReference>
<evidence type="ECO:0000256" key="7">
    <source>
        <dbReference type="ARBA" id="ARBA00023139"/>
    </source>
</evidence>
<evidence type="ECO:0000313" key="12">
    <source>
        <dbReference type="Proteomes" id="UP000078148"/>
    </source>
</evidence>
<dbReference type="Pfam" id="PF12849">
    <property type="entry name" value="PBP_like_2"/>
    <property type="match status" value="1"/>
</dbReference>
<feature type="transmembrane region" description="Helical" evidence="9">
    <location>
        <begin position="37"/>
        <end position="59"/>
    </location>
</feature>
<dbReference type="InterPro" id="IPR050811">
    <property type="entry name" value="Phosphate_ABC_transporter"/>
</dbReference>